<evidence type="ECO:0000256" key="1">
    <source>
        <dbReference type="SAM" id="MobiDB-lite"/>
    </source>
</evidence>
<evidence type="ECO:0000313" key="3">
    <source>
        <dbReference type="Proteomes" id="UP001146351"/>
    </source>
</evidence>
<feature type="region of interest" description="Disordered" evidence="1">
    <location>
        <begin position="533"/>
        <end position="566"/>
    </location>
</feature>
<comment type="caution">
    <text evidence="2">The sequence shown here is derived from an EMBL/GenBank/DDBJ whole genome shotgun (WGS) entry which is preliminary data.</text>
</comment>
<reference evidence="2" key="2">
    <citation type="journal article" date="2023" name="IMA Fungus">
        <title>Comparative genomic study of the Penicillium genus elucidates a diverse pangenome and 15 lateral gene transfer events.</title>
        <authorList>
            <person name="Petersen C."/>
            <person name="Sorensen T."/>
            <person name="Nielsen M.R."/>
            <person name="Sondergaard T.E."/>
            <person name="Sorensen J.L."/>
            <person name="Fitzpatrick D.A."/>
            <person name="Frisvad J.C."/>
            <person name="Nielsen K.L."/>
        </authorList>
    </citation>
    <scope>NUCLEOTIDE SEQUENCE</scope>
    <source>
        <strain evidence="2">IBT 21917</strain>
    </source>
</reference>
<proteinExistence type="predicted"/>
<feature type="compositionally biased region" description="Basic and acidic residues" evidence="1">
    <location>
        <begin position="394"/>
        <end position="408"/>
    </location>
</feature>
<accession>A0A9W9IA98</accession>
<dbReference type="Proteomes" id="UP001146351">
    <property type="component" value="Unassembled WGS sequence"/>
</dbReference>
<gene>
    <name evidence="2" type="ORF">N7492_005768</name>
</gene>
<organism evidence="2 3">
    <name type="scientific">Penicillium capsulatum</name>
    <dbReference type="NCBI Taxonomy" id="69766"/>
    <lineage>
        <taxon>Eukaryota</taxon>
        <taxon>Fungi</taxon>
        <taxon>Dikarya</taxon>
        <taxon>Ascomycota</taxon>
        <taxon>Pezizomycotina</taxon>
        <taxon>Eurotiomycetes</taxon>
        <taxon>Eurotiomycetidae</taxon>
        <taxon>Eurotiales</taxon>
        <taxon>Aspergillaceae</taxon>
        <taxon>Penicillium</taxon>
    </lineage>
</organism>
<feature type="compositionally biased region" description="Basic and acidic residues" evidence="1">
    <location>
        <begin position="91"/>
        <end position="112"/>
    </location>
</feature>
<feature type="compositionally biased region" description="Polar residues" evidence="1">
    <location>
        <begin position="302"/>
        <end position="324"/>
    </location>
</feature>
<dbReference type="EMBL" id="JAPQKO010000003">
    <property type="protein sequence ID" value="KAJ5173175.1"/>
    <property type="molecule type" value="Genomic_DNA"/>
</dbReference>
<feature type="compositionally biased region" description="Basic and acidic residues" evidence="1">
    <location>
        <begin position="165"/>
        <end position="181"/>
    </location>
</feature>
<feature type="compositionally biased region" description="Acidic residues" evidence="1">
    <location>
        <begin position="412"/>
        <end position="426"/>
    </location>
</feature>
<feature type="compositionally biased region" description="Polar residues" evidence="1">
    <location>
        <begin position="8"/>
        <end position="19"/>
    </location>
</feature>
<sequence>MKHRQRHQQPSETPREQFQTPTRPNPPTTSSKRTTKANGSTSTPALTVPQKRSSLSSSRAQSTLTQIDFVTQNTQSDDEDLNYLDASVPQEKAHKVEHAHIDDDSDDAEYHPPQRVKLSASRFEMNDDHPRRRRKGSVLDRRMPSHGPCKSQTPKPSASGKAKRKSSDKSTAKRDKTLTQMDFVRRYITIDDDDDDVNMGYIQPTPAKSGDREETQESASTAKEAKWTIPQSPAKRHKILQEGELDLSTGEPISQPVNARDTNPGCDGDNGQQYDAPITPRRHRRLEIPSSQSPESPGLAIITSSQFRSATRSPLKQKSPNIAQNPDKDIKEESPSHQEIAGVSQDQGDASPKTPTPASTIPLQPSTQTTSNFATRAESYVPSTNFAPQGLPPEAERHPSLTQRERTVVYETDAESDCSDPGDEEVNPATPSQLHQTQSNLARASPGSQDDSQELPLPTVQSSTDLDSAPLSDAPMSDASIYYQRMQPATQFPHEPIPTLNTQRLSELFPNETSTQYNKPNPTSSLAKFRGPFMQTQSQSQDPEQTEIVPESSPAREQESNNTDQGEAIFQRPLVPEAVQVESSQPVDRSNNQANAMISRSQLLTSSVMESVPLPQFWMGSQDSVGEPYSLPDR</sequence>
<name>A0A9W9IA98_9EURO</name>
<feature type="compositionally biased region" description="Polar residues" evidence="1">
    <location>
        <begin position="251"/>
        <end position="261"/>
    </location>
</feature>
<reference evidence="2" key="1">
    <citation type="submission" date="2022-11" db="EMBL/GenBank/DDBJ databases">
        <authorList>
            <person name="Petersen C."/>
        </authorList>
    </citation>
    <scope>NUCLEOTIDE SEQUENCE</scope>
    <source>
        <strain evidence="2">IBT 21917</strain>
    </source>
</reference>
<evidence type="ECO:0000313" key="2">
    <source>
        <dbReference type="EMBL" id="KAJ5173175.1"/>
    </source>
</evidence>
<feature type="compositionally biased region" description="Polar residues" evidence="1">
    <location>
        <begin position="356"/>
        <end position="374"/>
    </location>
</feature>
<feature type="compositionally biased region" description="Low complexity" evidence="1">
    <location>
        <begin position="52"/>
        <end position="66"/>
    </location>
</feature>
<dbReference type="OrthoDB" id="73788at2759"/>
<feature type="region of interest" description="Disordered" evidence="1">
    <location>
        <begin position="1"/>
        <end position="181"/>
    </location>
</feature>
<keyword evidence="3" id="KW-1185">Reference proteome</keyword>
<feature type="region of interest" description="Disordered" evidence="1">
    <location>
        <begin position="194"/>
        <end position="497"/>
    </location>
</feature>
<feature type="compositionally biased region" description="Polar residues" evidence="1">
    <location>
        <begin position="429"/>
        <end position="450"/>
    </location>
</feature>
<protein>
    <submittedName>
        <fullName evidence="2">Uncharacterized protein</fullName>
    </submittedName>
</protein>
<dbReference type="AlphaFoldDB" id="A0A9W9IA98"/>
<feature type="compositionally biased region" description="Polar residues" evidence="1">
    <location>
        <begin position="534"/>
        <end position="543"/>
    </location>
</feature>
<feature type="compositionally biased region" description="Basic and acidic residues" evidence="1">
    <location>
        <begin position="326"/>
        <end position="336"/>
    </location>
</feature>